<evidence type="ECO:0000256" key="1">
    <source>
        <dbReference type="SAM" id="Coils"/>
    </source>
</evidence>
<evidence type="ECO:0000313" key="2">
    <source>
        <dbReference type="EMBL" id="OCL11443.1"/>
    </source>
</evidence>
<evidence type="ECO:0008006" key="4">
    <source>
        <dbReference type="Google" id="ProtNLM"/>
    </source>
</evidence>
<gene>
    <name evidence="2" type="ORF">AOQ84DRAFT_287231</name>
</gene>
<evidence type="ECO:0000313" key="3">
    <source>
        <dbReference type="Proteomes" id="UP000250140"/>
    </source>
</evidence>
<dbReference type="AlphaFoldDB" id="A0A8E2F7M2"/>
<protein>
    <recommendedName>
        <fullName evidence="4">Geranylgeranyl pyrophosphate synthetase</fullName>
    </recommendedName>
</protein>
<keyword evidence="3" id="KW-1185">Reference proteome</keyword>
<dbReference type="Proteomes" id="UP000250140">
    <property type="component" value="Unassembled WGS sequence"/>
</dbReference>
<feature type="coiled-coil region" evidence="1">
    <location>
        <begin position="275"/>
        <end position="302"/>
    </location>
</feature>
<proteinExistence type="predicted"/>
<reference evidence="2 3" key="1">
    <citation type="journal article" date="2016" name="Nat. Commun.">
        <title>Ectomycorrhizal ecology is imprinted in the genome of the dominant symbiotic fungus Cenococcum geophilum.</title>
        <authorList>
            <consortium name="DOE Joint Genome Institute"/>
            <person name="Peter M."/>
            <person name="Kohler A."/>
            <person name="Ohm R.A."/>
            <person name="Kuo A."/>
            <person name="Krutzmann J."/>
            <person name="Morin E."/>
            <person name="Arend M."/>
            <person name="Barry K.W."/>
            <person name="Binder M."/>
            <person name="Choi C."/>
            <person name="Clum A."/>
            <person name="Copeland A."/>
            <person name="Grisel N."/>
            <person name="Haridas S."/>
            <person name="Kipfer T."/>
            <person name="LaButti K."/>
            <person name="Lindquist E."/>
            <person name="Lipzen A."/>
            <person name="Maire R."/>
            <person name="Meier B."/>
            <person name="Mihaltcheva S."/>
            <person name="Molinier V."/>
            <person name="Murat C."/>
            <person name="Poggeler S."/>
            <person name="Quandt C.A."/>
            <person name="Sperisen C."/>
            <person name="Tritt A."/>
            <person name="Tisserant E."/>
            <person name="Crous P.W."/>
            <person name="Henrissat B."/>
            <person name="Nehls U."/>
            <person name="Egli S."/>
            <person name="Spatafora J.W."/>
            <person name="Grigoriev I.V."/>
            <person name="Martin F.M."/>
        </authorList>
    </citation>
    <scope>NUCLEOTIDE SEQUENCE [LARGE SCALE GENOMIC DNA]</scope>
    <source>
        <strain evidence="2 3">CBS 207.34</strain>
    </source>
</reference>
<sequence length="348" mass="38411">MPSQIIAEISRPDLTDLPASSSATITGVQHLASYNWLEKSVPTISVPGTPALWSPPSVSSKLTPDSGMVYIDQNAARNPSSPLEPLFRSLYSQKPDFQIGDIDLVTDRNNIRKLLRFVKGSSTDKFEIQVEIVGSKTALFTRVEEKTTDFIQGFRGFGHNFEKAYTKGPAGSTGHHRIVSYDFGGMKMIIRHETDGYIGSKTGSVAVTRPAETTDSLSDLLGSLSISKPAATAIKTRAASRTLDMAEVTPQLWISQTPILVVGYHQRGVFDDVQLRNMKQGIRNWERDNEKALRSLASLMKKIIAAAKSSSNRNAVVKYYGGTKLRIFTGKQNRALPNDLYSKWEVKK</sequence>
<dbReference type="PANTHER" id="PTHR35179">
    <property type="entry name" value="PROTEIN CBG02620"/>
    <property type="match status" value="1"/>
</dbReference>
<name>A0A8E2F7M2_9PEZI</name>
<dbReference type="OrthoDB" id="420564at2759"/>
<dbReference type="EMBL" id="KV749043">
    <property type="protein sequence ID" value="OCL11443.1"/>
    <property type="molecule type" value="Genomic_DNA"/>
</dbReference>
<dbReference type="PANTHER" id="PTHR35179:SF2">
    <property type="entry name" value="START DOMAIN-CONTAINING PROTEIN"/>
    <property type="match status" value="1"/>
</dbReference>
<organism evidence="2 3">
    <name type="scientific">Glonium stellatum</name>
    <dbReference type="NCBI Taxonomy" id="574774"/>
    <lineage>
        <taxon>Eukaryota</taxon>
        <taxon>Fungi</taxon>
        <taxon>Dikarya</taxon>
        <taxon>Ascomycota</taxon>
        <taxon>Pezizomycotina</taxon>
        <taxon>Dothideomycetes</taxon>
        <taxon>Pleosporomycetidae</taxon>
        <taxon>Gloniales</taxon>
        <taxon>Gloniaceae</taxon>
        <taxon>Glonium</taxon>
    </lineage>
</organism>
<accession>A0A8E2F7M2</accession>
<keyword evidence="1" id="KW-0175">Coiled coil</keyword>